<evidence type="ECO:0000256" key="1">
    <source>
        <dbReference type="ARBA" id="ARBA00004308"/>
    </source>
</evidence>
<dbReference type="Gramene" id="CDF32456">
    <property type="protein sequence ID" value="CDF32456"/>
    <property type="gene ID" value="CHC_T00008129001"/>
</dbReference>
<gene>
    <name evidence="10" type="ORF">CHC_T00008129001</name>
</gene>
<keyword evidence="4" id="KW-0677">Repeat</keyword>
<protein>
    <recommendedName>
        <fullName evidence="7">AP-3 complex subunit delta</fullName>
    </recommendedName>
</protein>
<dbReference type="KEGG" id="ccp:CHC_T00008129001"/>
<feature type="compositionally biased region" description="Basic and acidic residues" evidence="8">
    <location>
        <begin position="879"/>
        <end position="895"/>
    </location>
</feature>
<dbReference type="EMBL" id="HG001495">
    <property type="protein sequence ID" value="CDF32456.1"/>
    <property type="molecule type" value="Genomic_DNA"/>
</dbReference>
<feature type="region of interest" description="Disordered" evidence="8">
    <location>
        <begin position="850"/>
        <end position="898"/>
    </location>
</feature>
<dbReference type="PANTHER" id="PTHR22781:SF12">
    <property type="entry name" value="AP-3 COMPLEX SUBUNIT DELTA-1"/>
    <property type="match status" value="1"/>
</dbReference>
<feature type="region of interest" description="Disordered" evidence="8">
    <location>
        <begin position="745"/>
        <end position="764"/>
    </location>
</feature>
<comment type="subunit">
    <text evidence="7">Adaptor protein complex 3 (AP-3) is a heterotetramer.</text>
</comment>
<keyword evidence="3 7" id="KW-0813">Transport</keyword>
<dbReference type="OMA" id="YASCHED"/>
<keyword evidence="6" id="KW-0472">Membrane</keyword>
<evidence type="ECO:0000256" key="5">
    <source>
        <dbReference type="ARBA" id="ARBA00022927"/>
    </source>
</evidence>
<comment type="subcellular location">
    <subcellularLocation>
        <location evidence="1">Endomembrane system</location>
    </subcellularLocation>
    <subcellularLocation>
        <location evidence="7">Golgi apparatus</location>
    </subcellularLocation>
</comment>
<keyword evidence="7" id="KW-0333">Golgi apparatus</keyword>
<sequence>MFNGILFQQSLQDLVKGIRAHRRDEEEYIRSKVAEIAEECRGADMAKKTTAVLKLTHLQMMGHSVGFASFHIVEVMSSPVFASKRIGYLAAAQSFSPTTDVLLLTTNQFKKDLTNGKLQDCSQALTCLAKLVTEDLGRDLEHDVSLLLNSPRPYIRKKALLVLFRLIMVHPDTLPVVSQRFKDRLVDSDPGVVCAAVTVTCELARASPKSFLSLAPLLYQLLTNKESNNWMLIKIVKLMGVLTPLEPRLGKKLVEPLTTLMRTTRAKSLLYECCSTVTSGLMAHPEAVELCAQRLGEFMDESDQNLKYLGLLSMKKLIQAHPHLALEHRDNILDCLDDEDIGIRMRALELVSEFITKRTLRDISRILLKKLRKASAEGFSTDAVILNGQRETFSDSTSAYMPVTDQEAPYRQSLARQLLKAGEYKRSAQTAKSGYDMLLTGDDFAWYTTAILGGLAEIPLLSNEIRNKIGDQLLELTSRVEALRPISVKVALSLLSARRKMSAVRAIVDQKETVSAEDMLGVEENGEPKNATESDTQINGISKNPDQPIGACSQSSDEALLPPTLAASNAWVVGEYSELIEDPVAAAEILISFPRKGLDSADQVRILTAAMKVYASCHEDDASRLHNVIRRFVDSLVDNQFAEVQERAWIFKTLLTACVEGSGNPLAALFEGKLIPVDYRAQSKIPVGGGLDLNQPLLDTGSDSLFTHLLKTIETKVDDGDGGDDDNLFREAVFANSTLSFSGVQMGSSNSASGHGPLLAGLPEAVDRGNNPYYLGATSRSNTDAKTQQDQLSMTESKSPQQFKYDIPQLSTEAAAVLAEESPSGLKLSDDERELLQSEVKPADERLEAAFKGAFDGTNSKETGKDGKRKKKKKKKSKKDRDSASHKGRDGKEPAVEVSLIDFEDASATSSSREEAPSSFVCRAISLEVLTWLD</sequence>
<dbReference type="InterPro" id="IPR017105">
    <property type="entry name" value="AP3_complex_dsu"/>
</dbReference>
<evidence type="ECO:0000256" key="6">
    <source>
        <dbReference type="ARBA" id="ARBA00023136"/>
    </source>
</evidence>
<feature type="compositionally biased region" description="Polar residues" evidence="8">
    <location>
        <begin position="778"/>
        <end position="802"/>
    </location>
</feature>
<dbReference type="STRING" id="2769.R7Q519"/>
<dbReference type="Pfam" id="PF01602">
    <property type="entry name" value="Adaptin_N"/>
    <property type="match status" value="1"/>
</dbReference>
<evidence type="ECO:0000256" key="4">
    <source>
        <dbReference type="ARBA" id="ARBA00022737"/>
    </source>
</evidence>
<dbReference type="Proteomes" id="UP000012073">
    <property type="component" value="Unassembled WGS sequence"/>
</dbReference>
<dbReference type="Gene3D" id="1.25.10.10">
    <property type="entry name" value="Leucine-rich Repeat Variant"/>
    <property type="match status" value="1"/>
</dbReference>
<name>R7Q519_CHOCR</name>
<dbReference type="RefSeq" id="XP_005712121.1">
    <property type="nucleotide sequence ID" value="XM_005712064.1"/>
</dbReference>
<dbReference type="PANTHER" id="PTHR22781">
    <property type="entry name" value="DELTA ADAPTIN-RELATED"/>
    <property type="match status" value="1"/>
</dbReference>
<evidence type="ECO:0000256" key="8">
    <source>
        <dbReference type="SAM" id="MobiDB-lite"/>
    </source>
</evidence>
<dbReference type="OrthoDB" id="10264595at2759"/>
<dbReference type="SUPFAM" id="SSF48371">
    <property type="entry name" value="ARM repeat"/>
    <property type="match status" value="1"/>
</dbReference>
<dbReference type="PIRSF" id="PIRSF037092">
    <property type="entry name" value="AP3_complex_delta"/>
    <property type="match status" value="1"/>
</dbReference>
<dbReference type="GO" id="GO:0006896">
    <property type="term" value="P:Golgi to vacuole transport"/>
    <property type="evidence" value="ECO:0007669"/>
    <property type="project" value="TreeGrafter"/>
</dbReference>
<dbReference type="GO" id="GO:0010008">
    <property type="term" value="C:endosome membrane"/>
    <property type="evidence" value="ECO:0007669"/>
    <property type="project" value="TreeGrafter"/>
</dbReference>
<dbReference type="GeneID" id="17319830"/>
<evidence type="ECO:0000259" key="9">
    <source>
        <dbReference type="Pfam" id="PF01602"/>
    </source>
</evidence>
<comment type="similarity">
    <text evidence="2 7">Belongs to the adaptor complexes large subunit family.</text>
</comment>
<accession>R7Q519</accession>
<dbReference type="GO" id="GO:0005794">
    <property type="term" value="C:Golgi apparatus"/>
    <property type="evidence" value="ECO:0007669"/>
    <property type="project" value="UniProtKB-SubCell"/>
</dbReference>
<dbReference type="GO" id="GO:0006623">
    <property type="term" value="P:protein targeting to vacuole"/>
    <property type="evidence" value="ECO:0007669"/>
    <property type="project" value="TreeGrafter"/>
</dbReference>
<feature type="region of interest" description="Disordered" evidence="8">
    <location>
        <begin position="770"/>
        <end position="804"/>
    </location>
</feature>
<dbReference type="InterPro" id="IPR002553">
    <property type="entry name" value="Clathrin/coatomer_adapt-like_N"/>
</dbReference>
<feature type="domain" description="Clathrin/coatomer adaptor adaptin-like N-terminal" evidence="9">
    <location>
        <begin position="25"/>
        <end position="384"/>
    </location>
</feature>
<reference evidence="11" key="1">
    <citation type="journal article" date="2013" name="Proc. Natl. Acad. Sci. U.S.A.">
        <title>Genome structure and metabolic features in the red seaweed Chondrus crispus shed light on evolution of the Archaeplastida.</title>
        <authorList>
            <person name="Collen J."/>
            <person name="Porcel B."/>
            <person name="Carre W."/>
            <person name="Ball S.G."/>
            <person name="Chaparro C."/>
            <person name="Tonon T."/>
            <person name="Barbeyron T."/>
            <person name="Michel G."/>
            <person name="Noel B."/>
            <person name="Valentin K."/>
            <person name="Elias M."/>
            <person name="Artiguenave F."/>
            <person name="Arun A."/>
            <person name="Aury J.M."/>
            <person name="Barbosa-Neto J.F."/>
            <person name="Bothwell J.H."/>
            <person name="Bouget F.Y."/>
            <person name="Brillet L."/>
            <person name="Cabello-Hurtado F."/>
            <person name="Capella-Gutierrez S."/>
            <person name="Charrier B."/>
            <person name="Cladiere L."/>
            <person name="Cock J.M."/>
            <person name="Coelho S.M."/>
            <person name="Colleoni C."/>
            <person name="Czjzek M."/>
            <person name="Da Silva C."/>
            <person name="Delage L."/>
            <person name="Denoeud F."/>
            <person name="Deschamps P."/>
            <person name="Dittami S.M."/>
            <person name="Gabaldon T."/>
            <person name="Gachon C.M."/>
            <person name="Groisillier A."/>
            <person name="Herve C."/>
            <person name="Jabbari K."/>
            <person name="Katinka M."/>
            <person name="Kloareg B."/>
            <person name="Kowalczyk N."/>
            <person name="Labadie K."/>
            <person name="Leblanc C."/>
            <person name="Lopez P.J."/>
            <person name="McLachlan D.H."/>
            <person name="Meslet-Cladiere L."/>
            <person name="Moustafa A."/>
            <person name="Nehr Z."/>
            <person name="Nyvall Collen P."/>
            <person name="Panaud O."/>
            <person name="Partensky F."/>
            <person name="Poulain J."/>
            <person name="Rensing S.A."/>
            <person name="Rousvoal S."/>
            <person name="Samson G."/>
            <person name="Symeonidi A."/>
            <person name="Weissenbach J."/>
            <person name="Zambounis A."/>
            <person name="Wincker P."/>
            <person name="Boyen C."/>
        </authorList>
    </citation>
    <scope>NUCLEOTIDE SEQUENCE [LARGE SCALE GENOMIC DNA]</scope>
    <source>
        <strain evidence="11">cv. Stackhouse</strain>
    </source>
</reference>
<feature type="compositionally biased region" description="Polar residues" evidence="8">
    <location>
        <begin position="533"/>
        <end position="545"/>
    </location>
</feature>
<evidence type="ECO:0000256" key="2">
    <source>
        <dbReference type="ARBA" id="ARBA00006613"/>
    </source>
</evidence>
<evidence type="ECO:0000313" key="10">
    <source>
        <dbReference type="EMBL" id="CDF32456.1"/>
    </source>
</evidence>
<dbReference type="InterPro" id="IPR011989">
    <property type="entry name" value="ARM-like"/>
</dbReference>
<proteinExistence type="inferred from homology"/>
<feature type="compositionally biased region" description="Basic residues" evidence="8">
    <location>
        <begin position="867"/>
        <end position="878"/>
    </location>
</feature>
<keyword evidence="11" id="KW-1185">Reference proteome</keyword>
<keyword evidence="5 7" id="KW-0653">Protein transport</keyword>
<evidence type="ECO:0000256" key="7">
    <source>
        <dbReference type="PIRNR" id="PIRNR037092"/>
    </source>
</evidence>
<evidence type="ECO:0000313" key="11">
    <source>
        <dbReference type="Proteomes" id="UP000012073"/>
    </source>
</evidence>
<dbReference type="PhylomeDB" id="R7Q519"/>
<evidence type="ECO:0000256" key="3">
    <source>
        <dbReference type="ARBA" id="ARBA00022448"/>
    </source>
</evidence>
<feature type="region of interest" description="Disordered" evidence="8">
    <location>
        <begin position="520"/>
        <end position="555"/>
    </location>
</feature>
<dbReference type="InterPro" id="IPR016024">
    <property type="entry name" value="ARM-type_fold"/>
</dbReference>
<dbReference type="AlphaFoldDB" id="R7Q519"/>
<dbReference type="GO" id="GO:0030123">
    <property type="term" value="C:AP-3 adaptor complex"/>
    <property type="evidence" value="ECO:0007669"/>
    <property type="project" value="InterPro"/>
</dbReference>
<organism evidence="10 11">
    <name type="scientific">Chondrus crispus</name>
    <name type="common">Carrageen Irish moss</name>
    <name type="synonym">Polymorpha crispa</name>
    <dbReference type="NCBI Taxonomy" id="2769"/>
    <lineage>
        <taxon>Eukaryota</taxon>
        <taxon>Rhodophyta</taxon>
        <taxon>Florideophyceae</taxon>
        <taxon>Rhodymeniophycidae</taxon>
        <taxon>Gigartinales</taxon>
        <taxon>Gigartinaceae</taxon>
        <taxon>Chondrus</taxon>
    </lineage>
</organism>